<protein>
    <submittedName>
        <fullName evidence="1">Uncharacterized protein</fullName>
    </submittedName>
</protein>
<proteinExistence type="predicted"/>
<evidence type="ECO:0000313" key="2">
    <source>
        <dbReference type="Proteomes" id="UP001162483"/>
    </source>
</evidence>
<reference evidence="1" key="1">
    <citation type="submission" date="2023-05" db="EMBL/GenBank/DDBJ databases">
        <authorList>
            <person name="Stuckert A."/>
        </authorList>
    </citation>
    <scope>NUCLEOTIDE SEQUENCE</scope>
</reference>
<gene>
    <name evidence="1" type="ORF">SPARVUS_LOCUS16455599</name>
</gene>
<name>A0ABN9HRC6_9NEOB</name>
<keyword evidence="2" id="KW-1185">Reference proteome</keyword>
<dbReference type="EMBL" id="CATNWA010021629">
    <property type="protein sequence ID" value="CAI9623342.1"/>
    <property type="molecule type" value="Genomic_DNA"/>
</dbReference>
<organism evidence="1 2">
    <name type="scientific">Staurois parvus</name>
    <dbReference type="NCBI Taxonomy" id="386267"/>
    <lineage>
        <taxon>Eukaryota</taxon>
        <taxon>Metazoa</taxon>
        <taxon>Chordata</taxon>
        <taxon>Craniata</taxon>
        <taxon>Vertebrata</taxon>
        <taxon>Euteleostomi</taxon>
        <taxon>Amphibia</taxon>
        <taxon>Batrachia</taxon>
        <taxon>Anura</taxon>
        <taxon>Neobatrachia</taxon>
        <taxon>Ranoidea</taxon>
        <taxon>Ranidae</taxon>
        <taxon>Staurois</taxon>
    </lineage>
</organism>
<accession>A0ABN9HRC6</accession>
<sequence length="46" mass="5473">MQWYKAHFHWNLEQWRCVLWSGNPMDMSDFGGCQENGTCLIALRLV</sequence>
<evidence type="ECO:0000313" key="1">
    <source>
        <dbReference type="EMBL" id="CAI9623342.1"/>
    </source>
</evidence>
<comment type="caution">
    <text evidence="1">The sequence shown here is derived from an EMBL/GenBank/DDBJ whole genome shotgun (WGS) entry which is preliminary data.</text>
</comment>
<dbReference type="Proteomes" id="UP001162483">
    <property type="component" value="Unassembled WGS sequence"/>
</dbReference>